<dbReference type="AlphaFoldDB" id="H0EFH5"/>
<keyword evidence="2" id="KW-0732">Signal</keyword>
<evidence type="ECO:0000313" key="4">
    <source>
        <dbReference type="Proteomes" id="UP000005446"/>
    </source>
</evidence>
<evidence type="ECO:0008006" key="5">
    <source>
        <dbReference type="Google" id="ProtNLM"/>
    </source>
</evidence>
<feature type="region of interest" description="Disordered" evidence="1">
    <location>
        <begin position="624"/>
        <end position="645"/>
    </location>
</feature>
<feature type="signal peptide" evidence="2">
    <location>
        <begin position="1"/>
        <end position="16"/>
    </location>
</feature>
<feature type="chain" id="PRO_5003532391" description="Metalloproteases (Zincins), catalytic" evidence="2">
    <location>
        <begin position="17"/>
        <end position="700"/>
    </location>
</feature>
<sequence length="700" mass="74180">MSIRSLLLCSFLLAAALPHSQLSARQDTGDPSSNNVERAANFRLQGENVITVSCQDTKDWCNVQKQGKQVGGYAWTYNGWFGYYHYITMCPVFFTTSTIDQKFSEMQEALRDNNIAKMQDARNFFTSGHMFLHEMMHTDLIGKPHINDEYIDPGQIGPQAYGPKRVHQLATRSIDNGGGASRASTNADSYAWLLSYDVFNRALQGLTSSDGTPTVPVSTPAPIPSDVTVGQGADLNSNFPKYWIMADNSKPDVKNILYRARDKACQNVCDASTLEGIPSQFVRANRVGKDGCQYAVKIANTKEFYFHTTQAGQNCYDATAKIIDTTGGSKDAGWVNGPSYGEFYQVGVHDINTKGPGDTSHDDFPADNEHLGYMHLSCRRADALIAWNYHFEFKFSNWDDGNWGKSIKAEADKCDRVLGTDSWRYEDDSSYAFNDQSPSQKKGSYTLSLAISNRCGEKAIEKVLGLKDGTMYKSTIAAVALLSVASAQSTVSLYLPGFDKQTLLASVVGSDSAMTTYALACPSDADSSECGVPPSFTVTQGPSTLHYTYSADDGEGEVETMDLGCTITNSATATCSYSNSGVFGSTQTSSSSSTVISNFNEQIQVVTLTAGAIASAASSASATSTAGSSSAASSSAASSGSSSASSSRASTGSAASAASSAASSASSAASSATSTGGMPMITGNAWMVGGAAVAIAYAAM</sequence>
<dbReference type="EMBL" id="AGUE01000020">
    <property type="protein sequence ID" value="EHL02733.1"/>
    <property type="molecule type" value="Genomic_DNA"/>
</dbReference>
<protein>
    <recommendedName>
        <fullName evidence="5">Metalloproteases (Zincins), catalytic</fullName>
    </recommendedName>
</protein>
<accession>H0EFH5</accession>
<organism evidence="3 4">
    <name type="scientific">Glarea lozoyensis (strain ATCC 74030 / MF5533)</name>
    <dbReference type="NCBI Taxonomy" id="1104152"/>
    <lineage>
        <taxon>Eukaryota</taxon>
        <taxon>Fungi</taxon>
        <taxon>Dikarya</taxon>
        <taxon>Ascomycota</taxon>
        <taxon>Pezizomycotina</taxon>
        <taxon>Leotiomycetes</taxon>
        <taxon>Helotiales</taxon>
        <taxon>Helotiaceae</taxon>
        <taxon>Glarea</taxon>
    </lineage>
</organism>
<evidence type="ECO:0000313" key="3">
    <source>
        <dbReference type="EMBL" id="EHL02733.1"/>
    </source>
</evidence>
<dbReference type="PANTHER" id="PTHR40640">
    <property type="entry name" value="ANCHORED GLYCOPROTEIN, PUTATIVE (AFU_ORTHOLOGUE AFUA_8G04860)-RELATED"/>
    <property type="match status" value="1"/>
</dbReference>
<keyword evidence="4" id="KW-1185">Reference proteome</keyword>
<dbReference type="Proteomes" id="UP000005446">
    <property type="component" value="Unassembled WGS sequence"/>
</dbReference>
<dbReference type="GO" id="GO:0008237">
    <property type="term" value="F:metallopeptidase activity"/>
    <property type="evidence" value="ECO:0007669"/>
    <property type="project" value="InterPro"/>
</dbReference>
<proteinExistence type="predicted"/>
<evidence type="ECO:0000256" key="2">
    <source>
        <dbReference type="SAM" id="SignalP"/>
    </source>
</evidence>
<name>H0EFH5_GLAL7</name>
<dbReference type="SUPFAM" id="SSF55486">
    <property type="entry name" value="Metalloproteases ('zincins'), catalytic domain"/>
    <property type="match status" value="1"/>
</dbReference>
<dbReference type="InParanoid" id="H0EFH5"/>
<dbReference type="HOGENOM" id="CLU_393815_0_0_1"/>
<comment type="caution">
    <text evidence="3">The sequence shown here is derived from an EMBL/GenBank/DDBJ whole genome shotgun (WGS) entry which is preliminary data.</text>
</comment>
<gene>
    <name evidence="3" type="ORF">M7I_1250</name>
</gene>
<dbReference type="OrthoDB" id="4991875at2759"/>
<reference evidence="3 4" key="1">
    <citation type="journal article" date="2012" name="Eukaryot. Cell">
        <title>Genome sequence of the fungus Glarea lozoyensis: the first genome sequence of a species from the Helotiaceae family.</title>
        <authorList>
            <person name="Youssar L."/>
            <person name="Gruening B.A."/>
            <person name="Erxleben A."/>
            <person name="Guenther S."/>
            <person name="Huettel W."/>
        </authorList>
    </citation>
    <scope>NUCLEOTIDE SEQUENCE [LARGE SCALE GENOMIC DNA]</scope>
    <source>
        <strain evidence="4">ATCC 74030 / MF5533</strain>
    </source>
</reference>
<dbReference type="PANTHER" id="PTHR40640:SF1">
    <property type="entry name" value="ANCHORED GLYCOPROTEIN, PUTATIVE (AFU_ORTHOLOGUE AFUA_8G04860)-RELATED"/>
    <property type="match status" value="1"/>
</dbReference>
<dbReference type="InterPro" id="IPR024079">
    <property type="entry name" value="MetalloPept_cat_dom_sf"/>
</dbReference>
<evidence type="ECO:0000256" key="1">
    <source>
        <dbReference type="SAM" id="MobiDB-lite"/>
    </source>
</evidence>
<dbReference type="Gene3D" id="3.40.390.10">
    <property type="entry name" value="Collagenase (Catalytic Domain)"/>
    <property type="match status" value="1"/>
</dbReference>